<comment type="caution">
    <text evidence="2">The sequence shown here is derived from an EMBL/GenBank/DDBJ whole genome shotgun (WGS) entry which is preliminary data.</text>
</comment>
<reference evidence="2 3" key="1">
    <citation type="journal article" date="2021" name="Sci. Rep.">
        <title>Genome sequencing of the multicellular alga Astrephomene provides insights into convergent evolution of germ-soma differentiation.</title>
        <authorList>
            <person name="Yamashita S."/>
            <person name="Yamamoto K."/>
            <person name="Matsuzaki R."/>
            <person name="Suzuki S."/>
            <person name="Yamaguchi H."/>
            <person name="Hirooka S."/>
            <person name="Minakuchi Y."/>
            <person name="Miyagishima S."/>
            <person name="Kawachi M."/>
            <person name="Toyoda A."/>
            <person name="Nozaki H."/>
        </authorList>
    </citation>
    <scope>NUCLEOTIDE SEQUENCE [LARGE SCALE GENOMIC DNA]</scope>
    <source>
        <strain evidence="2 3">NIES-4017</strain>
    </source>
</reference>
<feature type="non-terminal residue" evidence="2">
    <location>
        <position position="610"/>
    </location>
</feature>
<proteinExistence type="predicted"/>
<protein>
    <submittedName>
        <fullName evidence="2">Uncharacterized protein</fullName>
    </submittedName>
</protein>
<dbReference type="EMBL" id="BMAR01000049">
    <property type="protein sequence ID" value="GFR51392.1"/>
    <property type="molecule type" value="Genomic_DNA"/>
</dbReference>
<evidence type="ECO:0000256" key="1">
    <source>
        <dbReference type="SAM" id="MobiDB-lite"/>
    </source>
</evidence>
<evidence type="ECO:0000313" key="3">
    <source>
        <dbReference type="Proteomes" id="UP001054857"/>
    </source>
</evidence>
<organism evidence="2 3">
    <name type="scientific">Astrephomene gubernaculifera</name>
    <dbReference type="NCBI Taxonomy" id="47775"/>
    <lineage>
        <taxon>Eukaryota</taxon>
        <taxon>Viridiplantae</taxon>
        <taxon>Chlorophyta</taxon>
        <taxon>core chlorophytes</taxon>
        <taxon>Chlorophyceae</taxon>
        <taxon>CS clade</taxon>
        <taxon>Chlamydomonadales</taxon>
        <taxon>Astrephomenaceae</taxon>
        <taxon>Astrephomene</taxon>
    </lineage>
</organism>
<dbReference type="Proteomes" id="UP001054857">
    <property type="component" value="Unassembled WGS sequence"/>
</dbReference>
<gene>
    <name evidence="2" type="ORF">Agub_g13828</name>
</gene>
<sequence>MGVLDCFSIHFHRSRSGGRRPIDNFEDESPGQAGVAENASRLMDDLLKLEVQPVTWKQHIQATLRCIQDGLAADQCHLAVFSAQGQAPLLISRTDGAPTEVESNMAGPQWGLLLSSLHSANDCTAVPFLLTHDGELLPIPRQDATPTKTAKARRTTSPHVSMKSSTACSTAPADAAAVALRCGDLLVLPCRTRGRLAGALLLGWAAGPSGGQPAGVSEGSVHGGPHGTVCTVDAVVQKLSHADVQGLERMARFVMYGMFGQPEHGAYLTQVADALSLLPQAASVQQLLASALSAVRHLLRARTSLEIYPIMAAVHGTSQPAALFAQRNTPFLGGCCGGAAVGGDGSADCGSGLALLSSSAPARLDMLLRTGSQSQQQQQQHNPPKVVYGKLSSPDCSWHRNAPGHHHSHHQAQLSLSALPHIRAARAPPCETLLAEALRQQQPQCGLSCEAIARQSSRSSSLVSGCAQKPVTAGLCSRRSSTSGAPEAQLLQVTGGHNPCGELSSNDHNNLITRTVSDVASLVLDTAAPCADVLLSGRLAGLPRVGSLVLSAELPRTQPQLQLPQARKSAAFSRQPSALRLSQLGEMQVLSNEDVDGEIIIGDGPGRCEG</sequence>
<keyword evidence="3" id="KW-1185">Reference proteome</keyword>
<name>A0AAD3E205_9CHLO</name>
<evidence type="ECO:0000313" key="2">
    <source>
        <dbReference type="EMBL" id="GFR51392.1"/>
    </source>
</evidence>
<dbReference type="AlphaFoldDB" id="A0AAD3E205"/>
<accession>A0AAD3E205</accession>
<feature type="region of interest" description="Disordered" evidence="1">
    <location>
        <begin position="140"/>
        <end position="165"/>
    </location>
</feature>